<dbReference type="AlphaFoldDB" id="A0A1G2MK18"/>
<organism evidence="11 12">
    <name type="scientific">Candidatus Taylorbacteria bacterium RIFCSPHIGHO2_02_FULL_44_12</name>
    <dbReference type="NCBI Taxonomy" id="1802308"/>
    <lineage>
        <taxon>Bacteria</taxon>
        <taxon>Candidatus Tayloriibacteriota</taxon>
    </lineage>
</organism>
<evidence type="ECO:0000256" key="8">
    <source>
        <dbReference type="PIRSR" id="PIRSR618044-2"/>
    </source>
</evidence>
<dbReference type="Pfam" id="PF00768">
    <property type="entry name" value="Peptidase_S11"/>
    <property type="match status" value="1"/>
</dbReference>
<dbReference type="SUPFAM" id="SSF56601">
    <property type="entry name" value="beta-lactamase/transpeptidase-like"/>
    <property type="match status" value="1"/>
</dbReference>
<keyword evidence="5" id="KW-0573">Peptidoglycan synthesis</keyword>
<feature type="active site" evidence="7">
    <location>
        <position position="160"/>
    </location>
</feature>
<dbReference type="InterPro" id="IPR001967">
    <property type="entry name" value="Peptidase_S11_N"/>
</dbReference>
<keyword evidence="3" id="KW-0378">Hydrolase</keyword>
<reference evidence="11 12" key="1">
    <citation type="journal article" date="2016" name="Nat. Commun.">
        <title>Thousands of microbial genomes shed light on interconnected biogeochemical processes in an aquifer system.</title>
        <authorList>
            <person name="Anantharaman K."/>
            <person name="Brown C.T."/>
            <person name="Hug L.A."/>
            <person name="Sharon I."/>
            <person name="Castelle C.J."/>
            <person name="Probst A.J."/>
            <person name="Thomas B.C."/>
            <person name="Singh A."/>
            <person name="Wilkins M.J."/>
            <person name="Karaoz U."/>
            <person name="Brodie E.L."/>
            <person name="Williams K.H."/>
            <person name="Hubbard S.S."/>
            <person name="Banfield J.F."/>
        </authorList>
    </citation>
    <scope>NUCLEOTIDE SEQUENCE [LARGE SCALE GENOMIC DNA]</scope>
</reference>
<keyword evidence="2" id="KW-0732">Signal</keyword>
<dbReference type="Gene3D" id="3.40.710.10">
    <property type="entry name" value="DD-peptidase/beta-lactamase superfamily"/>
    <property type="match status" value="1"/>
</dbReference>
<evidence type="ECO:0000259" key="10">
    <source>
        <dbReference type="Pfam" id="PF00768"/>
    </source>
</evidence>
<dbReference type="Proteomes" id="UP000178413">
    <property type="component" value="Unassembled WGS sequence"/>
</dbReference>
<dbReference type="InterPro" id="IPR018044">
    <property type="entry name" value="Peptidase_S11"/>
</dbReference>
<evidence type="ECO:0000256" key="6">
    <source>
        <dbReference type="ARBA" id="ARBA00023316"/>
    </source>
</evidence>
<proteinExistence type="inferred from homology"/>
<dbReference type="GO" id="GO:0071555">
    <property type="term" value="P:cell wall organization"/>
    <property type="evidence" value="ECO:0007669"/>
    <property type="project" value="UniProtKB-KW"/>
</dbReference>
<dbReference type="STRING" id="1802308.A3D50_00970"/>
<feature type="domain" description="Peptidase S11 D-alanyl-D-alanine carboxypeptidase A N-terminal" evidence="10">
    <location>
        <begin position="73"/>
        <end position="293"/>
    </location>
</feature>
<accession>A0A1G2MK18</accession>
<dbReference type="EMBL" id="MHRM01000010">
    <property type="protein sequence ID" value="OHA24206.1"/>
    <property type="molecule type" value="Genomic_DNA"/>
</dbReference>
<protein>
    <recommendedName>
        <fullName evidence="10">Peptidase S11 D-alanyl-D-alanine carboxypeptidase A N-terminal domain-containing protein</fullName>
    </recommendedName>
</protein>
<feature type="active site" description="Proton acceptor" evidence="7">
    <location>
        <position position="109"/>
    </location>
</feature>
<feature type="binding site" evidence="8">
    <location>
        <position position="264"/>
    </location>
    <ligand>
        <name>substrate</name>
    </ligand>
</feature>
<dbReference type="GO" id="GO:0006508">
    <property type="term" value="P:proteolysis"/>
    <property type="evidence" value="ECO:0007669"/>
    <property type="project" value="InterPro"/>
</dbReference>
<name>A0A1G2MK18_9BACT</name>
<gene>
    <name evidence="11" type="ORF">A3D50_00970</name>
</gene>
<dbReference type="GO" id="GO:0008360">
    <property type="term" value="P:regulation of cell shape"/>
    <property type="evidence" value="ECO:0007669"/>
    <property type="project" value="UniProtKB-KW"/>
</dbReference>
<dbReference type="GO" id="GO:0009252">
    <property type="term" value="P:peptidoglycan biosynthetic process"/>
    <property type="evidence" value="ECO:0007669"/>
    <property type="project" value="UniProtKB-KW"/>
</dbReference>
<comment type="caution">
    <text evidence="11">The sequence shown here is derived from an EMBL/GenBank/DDBJ whole genome shotgun (WGS) entry which is preliminary data.</text>
</comment>
<evidence type="ECO:0000256" key="1">
    <source>
        <dbReference type="ARBA" id="ARBA00007164"/>
    </source>
</evidence>
<evidence type="ECO:0000256" key="7">
    <source>
        <dbReference type="PIRSR" id="PIRSR618044-1"/>
    </source>
</evidence>
<dbReference type="InterPro" id="IPR012338">
    <property type="entry name" value="Beta-lactam/transpept-like"/>
</dbReference>
<sequence length="315" mass="33798">MHPSRNVILIACICLAMVGIAAGIKGARSQTINPPELSTKKQPITIPTAVEHSFFEDGSAEAALPPTNYPTINPDGIGAKAYIVGDLETDLIYLERNSGSVLPVASMSKLLTALVVLDNLSSTTTIQIGSDQSALPDISGIHPGEKFMVSELLYPLLISSSNRAAEALASFKDRPNFMELMRGYALEIGLPASYFADPSGISPDNRASARGILAFAKYLYISRPDILTITRIPFMAISTTSEHDAHDFISTHPFAKDERFVGGKTGRTVAAGETMMTILLLGDRPIAIIVLGSEIGGREGDTRLLLDRVKNILDK</sequence>
<evidence type="ECO:0000256" key="2">
    <source>
        <dbReference type="ARBA" id="ARBA00022729"/>
    </source>
</evidence>
<comment type="similarity">
    <text evidence="1 9">Belongs to the peptidase S11 family.</text>
</comment>
<evidence type="ECO:0000256" key="5">
    <source>
        <dbReference type="ARBA" id="ARBA00022984"/>
    </source>
</evidence>
<evidence type="ECO:0000256" key="3">
    <source>
        <dbReference type="ARBA" id="ARBA00022801"/>
    </source>
</evidence>
<keyword evidence="4" id="KW-0133">Cell shape</keyword>
<dbReference type="PRINTS" id="PR00725">
    <property type="entry name" value="DADACBPTASE1"/>
</dbReference>
<evidence type="ECO:0000313" key="11">
    <source>
        <dbReference type="EMBL" id="OHA24206.1"/>
    </source>
</evidence>
<evidence type="ECO:0000313" key="12">
    <source>
        <dbReference type="Proteomes" id="UP000178413"/>
    </source>
</evidence>
<keyword evidence="6" id="KW-0961">Cell wall biogenesis/degradation</keyword>
<evidence type="ECO:0000256" key="4">
    <source>
        <dbReference type="ARBA" id="ARBA00022960"/>
    </source>
</evidence>
<evidence type="ECO:0000256" key="9">
    <source>
        <dbReference type="RuleBase" id="RU004016"/>
    </source>
</evidence>
<feature type="active site" description="Acyl-ester intermediate" evidence="7">
    <location>
        <position position="106"/>
    </location>
</feature>
<dbReference type="GO" id="GO:0009002">
    <property type="term" value="F:serine-type D-Ala-D-Ala carboxypeptidase activity"/>
    <property type="evidence" value="ECO:0007669"/>
    <property type="project" value="InterPro"/>
</dbReference>